<gene>
    <name evidence="4" type="ORF">ESZ54_07090</name>
</gene>
<dbReference type="Gene3D" id="3.90.245.10">
    <property type="entry name" value="Ribonucleoside hydrolase-like"/>
    <property type="match status" value="1"/>
</dbReference>
<dbReference type="SUPFAM" id="SSF53590">
    <property type="entry name" value="Nucleoside hydrolase"/>
    <property type="match status" value="1"/>
</dbReference>
<comment type="caution">
    <text evidence="4">The sequence shown here is derived from an EMBL/GenBank/DDBJ whole genome shotgun (WGS) entry which is preliminary data.</text>
</comment>
<feature type="domain" description="Inosine/uridine-preferring nucleoside hydrolase" evidence="3">
    <location>
        <begin position="3"/>
        <end position="300"/>
    </location>
</feature>
<keyword evidence="2" id="KW-0326">Glycosidase</keyword>
<evidence type="ECO:0000256" key="2">
    <source>
        <dbReference type="ARBA" id="ARBA00023295"/>
    </source>
</evidence>
<dbReference type="GO" id="GO:0005829">
    <property type="term" value="C:cytosol"/>
    <property type="evidence" value="ECO:0007669"/>
    <property type="project" value="TreeGrafter"/>
</dbReference>
<sequence>MKIILDLDTGIDDALAIAYTLAQPKAELIGITTLFGNVTVDLAVKNSLNILDLLGHNEVPVFEGAAHPLEEKDYQTSDHLHLIHGLNGLGNVELGEPTRKKEQQSAVDFLIQSAEKYQNELILVTAGPMTNLALALQKAPDSMKKIGKIVSMAGAVTTAGNVTPHAEANIYNDVPAAHYCLTHDVKMLLVGLDVTLKTMITGKEINHWLVNNNRASQVFVDFSNYYYSNEYGDSAIGGALHDPLAVALALYPEWLTDSIMQNLTVEKENFAYGRTEADLSKLKHTQKSSEIAIDIATDEFIVDFISSVERVLSLGK</sequence>
<dbReference type="InterPro" id="IPR036452">
    <property type="entry name" value="Ribo_hydro-like"/>
</dbReference>
<protein>
    <submittedName>
        <fullName evidence="4">Nucleoside hydrolase</fullName>
    </submittedName>
</protein>
<dbReference type="Pfam" id="PF01156">
    <property type="entry name" value="IU_nuc_hydro"/>
    <property type="match status" value="1"/>
</dbReference>
<dbReference type="PANTHER" id="PTHR12304">
    <property type="entry name" value="INOSINE-URIDINE PREFERRING NUCLEOSIDE HYDROLASE"/>
    <property type="match status" value="1"/>
</dbReference>
<organism evidence="4 5">
    <name type="scientific">Vagococcus silagei</name>
    <dbReference type="NCBI Taxonomy" id="2508885"/>
    <lineage>
        <taxon>Bacteria</taxon>
        <taxon>Bacillati</taxon>
        <taxon>Bacillota</taxon>
        <taxon>Bacilli</taxon>
        <taxon>Lactobacillales</taxon>
        <taxon>Enterococcaceae</taxon>
        <taxon>Vagococcus</taxon>
    </lineage>
</organism>
<evidence type="ECO:0000313" key="4">
    <source>
        <dbReference type="EMBL" id="THB61092.1"/>
    </source>
</evidence>
<keyword evidence="1 4" id="KW-0378">Hydrolase</keyword>
<dbReference type="OrthoDB" id="9797882at2"/>
<reference evidence="4 5" key="1">
    <citation type="submission" date="2019-01" db="EMBL/GenBank/DDBJ databases">
        <title>Vagococcus silagei sp. nov. isolated from brewer's grain.</title>
        <authorList>
            <person name="Guu J.-R."/>
        </authorList>
    </citation>
    <scope>NUCLEOTIDE SEQUENCE [LARGE SCALE GENOMIC DNA]</scope>
    <source>
        <strain evidence="4 5">2B-2</strain>
    </source>
</reference>
<dbReference type="AlphaFoldDB" id="A0A4S3B2Q1"/>
<keyword evidence="5" id="KW-1185">Reference proteome</keyword>
<dbReference type="EMBL" id="SDGV01000016">
    <property type="protein sequence ID" value="THB61092.1"/>
    <property type="molecule type" value="Genomic_DNA"/>
</dbReference>
<evidence type="ECO:0000256" key="1">
    <source>
        <dbReference type="ARBA" id="ARBA00022801"/>
    </source>
</evidence>
<proteinExistence type="predicted"/>
<dbReference type="PANTHER" id="PTHR12304:SF4">
    <property type="entry name" value="URIDINE NUCLEOSIDASE"/>
    <property type="match status" value="1"/>
</dbReference>
<dbReference type="GO" id="GO:0008477">
    <property type="term" value="F:purine nucleosidase activity"/>
    <property type="evidence" value="ECO:0007669"/>
    <property type="project" value="TreeGrafter"/>
</dbReference>
<dbReference type="Proteomes" id="UP000310506">
    <property type="component" value="Unassembled WGS sequence"/>
</dbReference>
<evidence type="ECO:0000313" key="5">
    <source>
        <dbReference type="Proteomes" id="UP000310506"/>
    </source>
</evidence>
<dbReference type="InterPro" id="IPR023186">
    <property type="entry name" value="IUNH"/>
</dbReference>
<accession>A0A4S3B2Q1</accession>
<dbReference type="CDD" id="cd02650">
    <property type="entry name" value="nuc_hydro_CaPnhB"/>
    <property type="match status" value="1"/>
</dbReference>
<dbReference type="RefSeq" id="WP_136136973.1">
    <property type="nucleotide sequence ID" value="NZ_SDGV01000016.1"/>
</dbReference>
<name>A0A4S3B2Q1_9ENTE</name>
<evidence type="ECO:0000259" key="3">
    <source>
        <dbReference type="Pfam" id="PF01156"/>
    </source>
</evidence>
<dbReference type="InterPro" id="IPR001910">
    <property type="entry name" value="Inosine/uridine_hydrolase_dom"/>
</dbReference>
<dbReference type="GO" id="GO:0006152">
    <property type="term" value="P:purine nucleoside catabolic process"/>
    <property type="evidence" value="ECO:0007669"/>
    <property type="project" value="TreeGrafter"/>
</dbReference>